<accession>A0A9P6JFR0</accession>
<feature type="transmembrane region" description="Helical" evidence="2">
    <location>
        <begin position="94"/>
        <end position="119"/>
    </location>
</feature>
<comment type="caution">
    <text evidence="3">The sequence shown here is derived from an EMBL/GenBank/DDBJ whole genome shotgun (WGS) entry which is preliminary data.</text>
</comment>
<proteinExistence type="predicted"/>
<feature type="region of interest" description="Disordered" evidence="1">
    <location>
        <begin position="67"/>
        <end position="88"/>
    </location>
</feature>
<dbReference type="EMBL" id="JAAAHY010000003">
    <property type="protein sequence ID" value="KAF9968806.1"/>
    <property type="molecule type" value="Genomic_DNA"/>
</dbReference>
<keyword evidence="2" id="KW-0812">Transmembrane</keyword>
<evidence type="ECO:0000256" key="1">
    <source>
        <dbReference type="SAM" id="MobiDB-lite"/>
    </source>
</evidence>
<feature type="region of interest" description="Disordered" evidence="1">
    <location>
        <begin position="156"/>
        <end position="180"/>
    </location>
</feature>
<name>A0A9P6JFR0_MORAP</name>
<feature type="transmembrane region" description="Helical" evidence="2">
    <location>
        <begin position="16"/>
        <end position="35"/>
    </location>
</feature>
<keyword evidence="2" id="KW-1133">Transmembrane helix</keyword>
<feature type="transmembrane region" description="Helical" evidence="2">
    <location>
        <begin position="125"/>
        <end position="146"/>
    </location>
</feature>
<evidence type="ECO:0000313" key="4">
    <source>
        <dbReference type="Proteomes" id="UP000738359"/>
    </source>
</evidence>
<gene>
    <name evidence="3" type="ORF">BGZ70_005610</name>
</gene>
<feature type="compositionally biased region" description="Low complexity" evidence="1">
    <location>
        <begin position="67"/>
        <end position="83"/>
    </location>
</feature>
<keyword evidence="4" id="KW-1185">Reference proteome</keyword>
<feature type="compositionally biased region" description="Low complexity" evidence="1">
    <location>
        <begin position="162"/>
        <end position="176"/>
    </location>
</feature>
<dbReference type="Proteomes" id="UP000738359">
    <property type="component" value="Unassembled WGS sequence"/>
</dbReference>
<sequence length="218" mass="23462">MLPSSPFQSAAHKIQLTVSILTGCNFILLLVSFGFNSQISILVQLLRFPQAFINVGIIAFASLKAPLSSPRASPASTRASSQRGRSRHRRRRHIALTCCSACLILILILLAGLILPSAAETGSPLFLILGSLNVLVASLLCADAVLMDIHRRRENKSAPAVTSSSSTSSSSTSSSTATFPSDPCVPAEALIDLGPPASFRIIRKRRLRQQQQQQEEEE</sequence>
<keyword evidence="2" id="KW-0472">Membrane</keyword>
<evidence type="ECO:0000313" key="3">
    <source>
        <dbReference type="EMBL" id="KAF9968806.1"/>
    </source>
</evidence>
<protein>
    <submittedName>
        <fullName evidence="3">Uncharacterized protein</fullName>
    </submittedName>
</protein>
<dbReference type="AlphaFoldDB" id="A0A9P6JFR0"/>
<evidence type="ECO:0000256" key="2">
    <source>
        <dbReference type="SAM" id="Phobius"/>
    </source>
</evidence>
<organism evidence="3 4">
    <name type="scientific">Mortierella alpina</name>
    <name type="common">Oleaginous fungus</name>
    <name type="synonym">Mortierella renispora</name>
    <dbReference type="NCBI Taxonomy" id="64518"/>
    <lineage>
        <taxon>Eukaryota</taxon>
        <taxon>Fungi</taxon>
        <taxon>Fungi incertae sedis</taxon>
        <taxon>Mucoromycota</taxon>
        <taxon>Mortierellomycotina</taxon>
        <taxon>Mortierellomycetes</taxon>
        <taxon>Mortierellales</taxon>
        <taxon>Mortierellaceae</taxon>
        <taxon>Mortierella</taxon>
    </lineage>
</organism>
<reference evidence="3" key="1">
    <citation type="journal article" date="2020" name="Fungal Divers.">
        <title>Resolving the Mortierellaceae phylogeny through synthesis of multi-gene phylogenetics and phylogenomics.</title>
        <authorList>
            <person name="Vandepol N."/>
            <person name="Liber J."/>
            <person name="Desiro A."/>
            <person name="Na H."/>
            <person name="Kennedy M."/>
            <person name="Barry K."/>
            <person name="Grigoriev I.V."/>
            <person name="Miller A.N."/>
            <person name="O'Donnell K."/>
            <person name="Stajich J.E."/>
            <person name="Bonito G."/>
        </authorList>
    </citation>
    <scope>NUCLEOTIDE SEQUENCE</scope>
    <source>
        <strain evidence="3">CK1249</strain>
    </source>
</reference>